<dbReference type="PANTHER" id="PTHR35867">
    <property type="entry name" value="PROTEIN RSEC"/>
    <property type="match status" value="1"/>
</dbReference>
<dbReference type="Proteomes" id="UP001209755">
    <property type="component" value="Unassembled WGS sequence"/>
</dbReference>
<comment type="caution">
    <text evidence="2">The sequence shown here is derived from an EMBL/GenBank/DDBJ whole genome shotgun (WGS) entry which is preliminary data.</text>
</comment>
<dbReference type="RefSeq" id="WP_264600582.1">
    <property type="nucleotide sequence ID" value="NZ_JAOQNS010000003.1"/>
</dbReference>
<dbReference type="EMBL" id="JAOQNS010000003">
    <property type="protein sequence ID" value="MCW2306920.1"/>
    <property type="molecule type" value="Genomic_DNA"/>
</dbReference>
<reference evidence="3" key="1">
    <citation type="submission" date="2023-07" db="EMBL/GenBank/DDBJ databases">
        <title>Genome sequencing of Purple Non-Sulfur Bacteria from various extreme environments.</title>
        <authorList>
            <person name="Mayer M."/>
        </authorList>
    </citation>
    <scope>NUCLEOTIDE SEQUENCE [LARGE SCALE GENOMIC DNA]</scope>
    <source>
        <strain evidence="3">DSM 17935</strain>
    </source>
</reference>
<dbReference type="Pfam" id="PF04246">
    <property type="entry name" value="RseC_MucC"/>
    <property type="match status" value="1"/>
</dbReference>
<gene>
    <name evidence="2" type="ORF">M2319_001242</name>
</gene>
<feature type="transmembrane region" description="Helical" evidence="1">
    <location>
        <begin position="83"/>
        <end position="107"/>
    </location>
</feature>
<proteinExistence type="predicted"/>
<dbReference type="PANTHER" id="PTHR35867:SF1">
    <property type="entry name" value="PROTEIN RSEC"/>
    <property type="match status" value="1"/>
</dbReference>
<dbReference type="InterPro" id="IPR007359">
    <property type="entry name" value="SigmaE_reg_RseC_MucC"/>
</dbReference>
<evidence type="ECO:0000313" key="3">
    <source>
        <dbReference type="Proteomes" id="UP001209755"/>
    </source>
</evidence>
<keyword evidence="3" id="KW-1185">Reference proteome</keyword>
<evidence type="ECO:0000256" key="1">
    <source>
        <dbReference type="SAM" id="Phobius"/>
    </source>
</evidence>
<protein>
    <submittedName>
        <fullName evidence="2">Sigma-E factor negative regulatory protein RseC</fullName>
    </submittedName>
</protein>
<accession>A0ABT3H953</accession>
<name>A0ABT3H953_9HYPH</name>
<keyword evidence="1" id="KW-1133">Transmembrane helix</keyword>
<keyword evidence="1" id="KW-0472">Membrane</keyword>
<evidence type="ECO:0000313" key="2">
    <source>
        <dbReference type="EMBL" id="MCW2306920.1"/>
    </source>
</evidence>
<keyword evidence="1" id="KW-0812">Transmembrane</keyword>
<organism evidence="2 3">
    <name type="scientific">Rhodobium gokarnense</name>
    <dbReference type="NCBI Taxonomy" id="364296"/>
    <lineage>
        <taxon>Bacteria</taxon>
        <taxon>Pseudomonadati</taxon>
        <taxon>Pseudomonadota</taxon>
        <taxon>Alphaproteobacteria</taxon>
        <taxon>Hyphomicrobiales</taxon>
        <taxon>Rhodobiaceae</taxon>
        <taxon>Rhodobium</taxon>
    </lineage>
</organism>
<feature type="transmembrane region" description="Helical" evidence="1">
    <location>
        <begin position="113"/>
        <end position="130"/>
    </location>
</feature>
<sequence length="151" mass="14938">MSDTALVARTIEAAATVVSRDGTHIVVETERTAGCASCAAKSGCGTAAIGSVLGKKASRLRMVNDIDARVGDRVVLVLPETALLRAAIVAYILPVLAMIVAAATVAGLGAGDLGAGLAAVLGLGAGLLFARHGATAPFVLTSLGGAFLRKA</sequence>